<dbReference type="InterPro" id="IPR000182">
    <property type="entry name" value="GNAT_dom"/>
</dbReference>
<keyword evidence="1 4" id="KW-0808">Transferase</keyword>
<dbReference type="PANTHER" id="PTHR43877:SF2">
    <property type="entry name" value="AMINOALKYLPHOSPHONATE N-ACETYLTRANSFERASE-RELATED"/>
    <property type="match status" value="1"/>
</dbReference>
<keyword evidence="5" id="KW-1185">Reference proteome</keyword>
<dbReference type="Gene3D" id="3.40.630.30">
    <property type="match status" value="1"/>
</dbReference>
<evidence type="ECO:0000256" key="2">
    <source>
        <dbReference type="ARBA" id="ARBA00023315"/>
    </source>
</evidence>
<sequence>MGIEIRKAVPDDAFAACDVLRRSIAECCVADHRNDPDLLKAWLGNKTPQNVASWFVSPANYVLIAERDGVVVGVALLTQAGKLSLCYVLPEALYSGVGKALLQGVEAQARAWGVSVLRLNSTLTASNFYERNGYILAGKEMSCYGLECDFFWKKLNASDACDPAPRKRFCNCSAQ</sequence>
<dbReference type="EMBL" id="RXLQ01000002">
    <property type="protein sequence ID" value="RSZ60207.1"/>
    <property type="molecule type" value="Genomic_DNA"/>
</dbReference>
<dbReference type="Pfam" id="PF13673">
    <property type="entry name" value="Acetyltransf_10"/>
    <property type="match status" value="1"/>
</dbReference>
<protein>
    <submittedName>
        <fullName evidence="4">GNAT family N-acetyltransferase</fullName>
    </submittedName>
</protein>
<name>A0A430HRR9_9BURK</name>
<dbReference type="GO" id="GO:0016747">
    <property type="term" value="F:acyltransferase activity, transferring groups other than amino-acyl groups"/>
    <property type="evidence" value="ECO:0007669"/>
    <property type="project" value="InterPro"/>
</dbReference>
<dbReference type="CDD" id="cd04301">
    <property type="entry name" value="NAT_SF"/>
    <property type="match status" value="1"/>
</dbReference>
<evidence type="ECO:0000259" key="3">
    <source>
        <dbReference type="PROSITE" id="PS51186"/>
    </source>
</evidence>
<reference evidence="4 5" key="1">
    <citation type="submission" date="2018-12" db="EMBL/GenBank/DDBJ databases">
        <authorList>
            <person name="Yang E."/>
        </authorList>
    </citation>
    <scope>NUCLEOTIDE SEQUENCE [LARGE SCALE GENOMIC DNA]</scope>
    <source>
        <strain evidence="4 5">SOD</strain>
    </source>
</reference>
<proteinExistence type="predicted"/>
<dbReference type="AlphaFoldDB" id="A0A430HRR9"/>
<keyword evidence="2" id="KW-0012">Acyltransferase</keyword>
<dbReference type="PROSITE" id="PS51186">
    <property type="entry name" value="GNAT"/>
    <property type="match status" value="1"/>
</dbReference>
<evidence type="ECO:0000313" key="5">
    <source>
        <dbReference type="Proteomes" id="UP000278085"/>
    </source>
</evidence>
<gene>
    <name evidence="4" type="ORF">EJB06_03495</name>
</gene>
<dbReference type="PANTHER" id="PTHR43877">
    <property type="entry name" value="AMINOALKYLPHOSPHONATE N-ACETYLTRANSFERASE-RELATED-RELATED"/>
    <property type="match status" value="1"/>
</dbReference>
<dbReference type="Proteomes" id="UP000278085">
    <property type="component" value="Unassembled WGS sequence"/>
</dbReference>
<comment type="caution">
    <text evidence="4">The sequence shown here is derived from an EMBL/GenBank/DDBJ whole genome shotgun (WGS) entry which is preliminary data.</text>
</comment>
<accession>A0A430HRR9</accession>
<evidence type="ECO:0000313" key="4">
    <source>
        <dbReference type="EMBL" id="RSZ60207.1"/>
    </source>
</evidence>
<evidence type="ECO:0000256" key="1">
    <source>
        <dbReference type="ARBA" id="ARBA00022679"/>
    </source>
</evidence>
<dbReference type="SUPFAM" id="SSF55729">
    <property type="entry name" value="Acyl-CoA N-acyltransferases (Nat)"/>
    <property type="match status" value="1"/>
</dbReference>
<dbReference type="OrthoDB" id="8753707at2"/>
<organism evidence="4 5">
    <name type="scientific">Massilia atriviolacea</name>
    <dbReference type="NCBI Taxonomy" id="2495579"/>
    <lineage>
        <taxon>Bacteria</taxon>
        <taxon>Pseudomonadati</taxon>
        <taxon>Pseudomonadota</taxon>
        <taxon>Betaproteobacteria</taxon>
        <taxon>Burkholderiales</taxon>
        <taxon>Oxalobacteraceae</taxon>
        <taxon>Telluria group</taxon>
        <taxon>Massilia</taxon>
    </lineage>
</organism>
<feature type="domain" description="N-acetyltransferase" evidence="3">
    <location>
        <begin position="3"/>
        <end position="158"/>
    </location>
</feature>
<dbReference type="RefSeq" id="WP_126072621.1">
    <property type="nucleotide sequence ID" value="NZ_CP051166.1"/>
</dbReference>
<dbReference type="InterPro" id="IPR050832">
    <property type="entry name" value="Bact_Acetyltransf"/>
</dbReference>
<dbReference type="InterPro" id="IPR016181">
    <property type="entry name" value="Acyl_CoA_acyltransferase"/>
</dbReference>